<dbReference type="NCBIfam" id="NF041937">
    <property type="entry name" value="MXAN_6627.5_fam"/>
    <property type="match status" value="1"/>
</dbReference>
<dbReference type="RefSeq" id="WP_267540690.1">
    <property type="nucleotide sequence ID" value="NZ_JAPNKA010000001.1"/>
</dbReference>
<proteinExistence type="predicted"/>
<sequence length="127" mass="13235">MKSSHLTRRIVSCLGLTLALLLPLAVHAQDAGTRDAGSVYDVPDASVGSGGADRDNEENEDGRPGGACRSSHECPSRFSCTQGACRYTGIRQAERVGCLLGPEDSLAVVGLGLGLVVAARRRGQEGR</sequence>
<evidence type="ECO:0000313" key="3">
    <source>
        <dbReference type="EMBL" id="MCY1082114.1"/>
    </source>
</evidence>
<feature type="region of interest" description="Disordered" evidence="1">
    <location>
        <begin position="32"/>
        <end position="78"/>
    </location>
</feature>
<name>A0ABT4ALR5_9BACT</name>
<reference evidence="3 4" key="1">
    <citation type="submission" date="2022-11" db="EMBL/GenBank/DDBJ databases">
        <title>Minimal conservation of predation-associated metabolite biosynthetic gene clusters underscores biosynthetic potential of Myxococcota including descriptions for ten novel species: Archangium lansinium sp. nov., Myxococcus landrumus sp. nov., Nannocystis bai.</title>
        <authorList>
            <person name="Ahearne A."/>
            <person name="Stevens C."/>
            <person name="Phillips K."/>
        </authorList>
    </citation>
    <scope>NUCLEOTIDE SEQUENCE [LARGE SCALE GENOMIC DNA]</scope>
    <source>
        <strain evidence="3 4">MIWBW</strain>
    </source>
</reference>
<dbReference type="EMBL" id="JAPNKA010000001">
    <property type="protein sequence ID" value="MCY1082114.1"/>
    <property type="molecule type" value="Genomic_DNA"/>
</dbReference>
<dbReference type="InterPro" id="IPR049656">
    <property type="entry name" value="MXAN_6627.5-like"/>
</dbReference>
<evidence type="ECO:0000256" key="1">
    <source>
        <dbReference type="SAM" id="MobiDB-lite"/>
    </source>
</evidence>
<gene>
    <name evidence="3" type="ORF">OV287_47495</name>
</gene>
<evidence type="ECO:0008006" key="5">
    <source>
        <dbReference type="Google" id="ProtNLM"/>
    </source>
</evidence>
<evidence type="ECO:0000313" key="4">
    <source>
        <dbReference type="Proteomes" id="UP001207654"/>
    </source>
</evidence>
<evidence type="ECO:0000256" key="2">
    <source>
        <dbReference type="SAM" id="SignalP"/>
    </source>
</evidence>
<organism evidence="3 4">
    <name type="scientific">Archangium lansingense</name>
    <dbReference type="NCBI Taxonomy" id="2995310"/>
    <lineage>
        <taxon>Bacteria</taxon>
        <taxon>Pseudomonadati</taxon>
        <taxon>Myxococcota</taxon>
        <taxon>Myxococcia</taxon>
        <taxon>Myxococcales</taxon>
        <taxon>Cystobacterineae</taxon>
        <taxon>Archangiaceae</taxon>
        <taxon>Archangium</taxon>
    </lineage>
</organism>
<protein>
    <recommendedName>
        <fullName evidence="5">MYXO-CTERM domain-containing protein</fullName>
    </recommendedName>
</protein>
<comment type="caution">
    <text evidence="3">The sequence shown here is derived from an EMBL/GenBank/DDBJ whole genome shotgun (WGS) entry which is preliminary data.</text>
</comment>
<keyword evidence="2" id="KW-0732">Signal</keyword>
<feature type="chain" id="PRO_5046625705" description="MYXO-CTERM domain-containing protein" evidence="2">
    <location>
        <begin position="29"/>
        <end position="127"/>
    </location>
</feature>
<dbReference type="Proteomes" id="UP001207654">
    <property type="component" value="Unassembled WGS sequence"/>
</dbReference>
<keyword evidence="4" id="KW-1185">Reference proteome</keyword>
<feature type="signal peptide" evidence="2">
    <location>
        <begin position="1"/>
        <end position="28"/>
    </location>
</feature>
<accession>A0ABT4ALR5</accession>